<accession>A0ABY6CNS0</accession>
<reference evidence="3" key="1">
    <citation type="submission" date="2022-09" db="EMBL/GenBank/DDBJ databases">
        <title>Comparative genomics and taxonomic characterization of three novel marine species of genus Reichenbachiella exhibiting antioxidant and polysaccharide degradation activities.</title>
        <authorList>
            <person name="Muhammad N."/>
            <person name="Lee Y.-J."/>
            <person name="Ko J."/>
            <person name="Kim S.-G."/>
        </authorList>
    </citation>
    <scope>NUCLEOTIDE SEQUENCE</scope>
    <source>
        <strain evidence="3">BKB1-1</strain>
    </source>
</reference>
<evidence type="ECO:0000313" key="4">
    <source>
        <dbReference type="Proteomes" id="UP001065174"/>
    </source>
</evidence>
<dbReference type="RefSeq" id="WP_262309597.1">
    <property type="nucleotide sequence ID" value="NZ_CP106679.1"/>
</dbReference>
<evidence type="ECO:0000256" key="1">
    <source>
        <dbReference type="SAM" id="Coils"/>
    </source>
</evidence>
<evidence type="ECO:0000256" key="2">
    <source>
        <dbReference type="SAM" id="Phobius"/>
    </source>
</evidence>
<keyword evidence="4" id="KW-1185">Reference proteome</keyword>
<dbReference type="Proteomes" id="UP001065174">
    <property type="component" value="Chromosome"/>
</dbReference>
<proteinExistence type="predicted"/>
<evidence type="ECO:0000313" key="3">
    <source>
        <dbReference type="EMBL" id="UXP32161.1"/>
    </source>
</evidence>
<gene>
    <name evidence="3" type="ORF">N6H18_17620</name>
</gene>
<protein>
    <submittedName>
        <fullName evidence="3">Uncharacterized protein</fullName>
    </submittedName>
</protein>
<sequence>MKDRTIKITVLLVALVVTVGLIALFFTMEEEKSKLSEKSIQLEQQLEARDSAYNEIIDIMYSVESKIESIKDRESLISNISMGDVNKADKMQMMKDMSLIDSLILETNEKVASLSARLDDANINLKSFQNKISNLSLELKERKESLIALQENLKEKDIQIIDLTTDLNTLETKVVNQDSTIQDQMKVLDQQDVKLNKAYLAIGTRKILEEEGLVTKEGGFLGMGKTTALKSDVPQEKFEEIDIRTTKNLLIDAEEVDFITEHPSSSYEIVKEGDNVKFIKIVNPEEFWKISKFLVVAVNS</sequence>
<keyword evidence="2" id="KW-1133">Transmembrane helix</keyword>
<feature type="coiled-coil region" evidence="1">
    <location>
        <begin position="104"/>
        <end position="159"/>
    </location>
</feature>
<keyword evidence="1" id="KW-0175">Coiled coil</keyword>
<organism evidence="3 4">
    <name type="scientific">Reichenbachiella agarivorans</name>
    <dbReference type="NCBI Taxonomy" id="2979464"/>
    <lineage>
        <taxon>Bacteria</taxon>
        <taxon>Pseudomonadati</taxon>
        <taxon>Bacteroidota</taxon>
        <taxon>Cytophagia</taxon>
        <taxon>Cytophagales</taxon>
        <taxon>Reichenbachiellaceae</taxon>
        <taxon>Reichenbachiella</taxon>
    </lineage>
</organism>
<name>A0ABY6CNS0_9BACT</name>
<keyword evidence="2" id="KW-0472">Membrane</keyword>
<dbReference type="EMBL" id="CP106679">
    <property type="protein sequence ID" value="UXP32161.1"/>
    <property type="molecule type" value="Genomic_DNA"/>
</dbReference>
<keyword evidence="2" id="KW-0812">Transmembrane</keyword>
<feature type="transmembrane region" description="Helical" evidence="2">
    <location>
        <begin position="6"/>
        <end position="28"/>
    </location>
</feature>